<feature type="compositionally biased region" description="Polar residues" evidence="1">
    <location>
        <begin position="24"/>
        <end position="38"/>
    </location>
</feature>
<name>A0A0H4VMH4_9BACT</name>
<feature type="signal peptide" evidence="2">
    <location>
        <begin position="1"/>
        <end position="20"/>
    </location>
</feature>
<feature type="compositionally biased region" description="Low complexity" evidence="1">
    <location>
        <begin position="39"/>
        <end position="53"/>
    </location>
</feature>
<dbReference type="PROSITE" id="PS51257">
    <property type="entry name" value="PROKAR_LIPOPROTEIN"/>
    <property type="match status" value="1"/>
</dbReference>
<sequence length="245" mass="27530">MKKQFLILMVVGAMSFTACREDAGTSTETQNNDSSTPDNASGATTDSTATTYNYDAEYRERANRMTSQMSQDLRLDTATQARIRTVLYNRARHMNELETRYSSTNRSAGYAADNTSDMMVADSGVSTQGNMEVTGYPEDYPTTYYNELESLNTNVDMEVKGLLTPEQFKAYESNRNKYYGYELKHKAQDGSKMKVDGDEAKIKAGDTKVKRDGDESKIKTDNAKIKREKGEVKYKSGDTKIKLEN</sequence>
<evidence type="ECO:0000256" key="1">
    <source>
        <dbReference type="SAM" id="MobiDB-lite"/>
    </source>
</evidence>
<proteinExistence type="predicted"/>
<evidence type="ECO:0000256" key="2">
    <source>
        <dbReference type="SAM" id="SignalP"/>
    </source>
</evidence>
<dbReference type="RefSeq" id="WP_048921542.1">
    <property type="nucleotide sequence ID" value="NZ_CP010777.1"/>
</dbReference>
<dbReference type="Proteomes" id="UP000036458">
    <property type="component" value="Chromosome"/>
</dbReference>
<evidence type="ECO:0000313" key="4">
    <source>
        <dbReference type="Proteomes" id="UP000036458"/>
    </source>
</evidence>
<dbReference type="AlphaFoldDB" id="A0A0H4VMH4"/>
<reference evidence="3 4" key="1">
    <citation type="submission" date="2015-01" db="EMBL/GenBank/DDBJ databases">
        <title>Rufibacter sp./DG31D/ whole genome sequencing.</title>
        <authorList>
            <person name="Kim M.K."/>
            <person name="Srinivasan S."/>
            <person name="Lee J.-J."/>
        </authorList>
    </citation>
    <scope>NUCLEOTIDE SEQUENCE [LARGE SCALE GENOMIC DNA]</scope>
    <source>
        <strain evidence="3 4">DG31D</strain>
    </source>
</reference>
<keyword evidence="2" id="KW-0732">Signal</keyword>
<keyword evidence="4" id="KW-1185">Reference proteome</keyword>
<organism evidence="3 4">
    <name type="scientific">Rufibacter radiotolerans</name>
    <dbReference type="NCBI Taxonomy" id="1379910"/>
    <lineage>
        <taxon>Bacteria</taxon>
        <taxon>Pseudomonadati</taxon>
        <taxon>Bacteroidota</taxon>
        <taxon>Cytophagia</taxon>
        <taxon>Cytophagales</taxon>
        <taxon>Hymenobacteraceae</taxon>
        <taxon>Rufibacter</taxon>
    </lineage>
</organism>
<accession>A0A0H4VMH4</accession>
<evidence type="ECO:0008006" key="5">
    <source>
        <dbReference type="Google" id="ProtNLM"/>
    </source>
</evidence>
<feature type="region of interest" description="Disordered" evidence="1">
    <location>
        <begin position="24"/>
        <end position="53"/>
    </location>
</feature>
<dbReference type="STRING" id="1379910.TH63_14345"/>
<gene>
    <name evidence="3" type="ORF">TH63_14345</name>
</gene>
<dbReference type="KEGG" id="ruf:TH63_14345"/>
<feature type="chain" id="PRO_5005211910" description="Lipoprotein" evidence="2">
    <location>
        <begin position="21"/>
        <end position="245"/>
    </location>
</feature>
<protein>
    <recommendedName>
        <fullName evidence="5">Lipoprotein</fullName>
    </recommendedName>
</protein>
<dbReference type="OrthoDB" id="892388at2"/>
<dbReference type="PATRIC" id="fig|1379910.4.peg.3122"/>
<evidence type="ECO:0000313" key="3">
    <source>
        <dbReference type="EMBL" id="AKQ46543.1"/>
    </source>
</evidence>
<dbReference type="EMBL" id="CP010777">
    <property type="protein sequence ID" value="AKQ46543.1"/>
    <property type="molecule type" value="Genomic_DNA"/>
</dbReference>